<reference evidence="2" key="2">
    <citation type="submission" date="2023-05" db="EMBL/GenBank/DDBJ databases">
        <authorList>
            <person name="Fouks B."/>
        </authorList>
    </citation>
    <scope>NUCLEOTIDE SEQUENCE</scope>
    <source>
        <strain evidence="2">Stay&amp;Tobe</strain>
        <tissue evidence="2">Testes</tissue>
    </source>
</reference>
<proteinExistence type="predicted"/>
<feature type="non-terminal residue" evidence="2">
    <location>
        <position position="112"/>
    </location>
</feature>
<sequence length="112" mass="12755">MRLMWWGSRCALYSGSVVFQRWSGTDVLTMKQTVIKNPTWWRRRTGMERCMTVLAGVAWCLVAALVVALVTFIISSKKSACNLKQNGDINAAKLTYNNMSREMFYIARIALP</sequence>
<evidence type="ECO:0000313" key="2">
    <source>
        <dbReference type="EMBL" id="KAJ9599168.1"/>
    </source>
</evidence>
<reference evidence="2" key="1">
    <citation type="journal article" date="2023" name="IScience">
        <title>Live-bearing cockroach genome reveals convergent evolutionary mechanisms linked to viviparity in insects and beyond.</title>
        <authorList>
            <person name="Fouks B."/>
            <person name="Harrison M.C."/>
            <person name="Mikhailova A.A."/>
            <person name="Marchal E."/>
            <person name="English S."/>
            <person name="Carruthers M."/>
            <person name="Jennings E.C."/>
            <person name="Chiamaka E.L."/>
            <person name="Frigard R.A."/>
            <person name="Pippel M."/>
            <person name="Attardo G.M."/>
            <person name="Benoit J.B."/>
            <person name="Bornberg-Bauer E."/>
            <person name="Tobe S.S."/>
        </authorList>
    </citation>
    <scope>NUCLEOTIDE SEQUENCE</scope>
    <source>
        <strain evidence="2">Stay&amp;Tobe</strain>
    </source>
</reference>
<name>A0AAD8AK60_DIPPU</name>
<evidence type="ECO:0000313" key="3">
    <source>
        <dbReference type="Proteomes" id="UP001233999"/>
    </source>
</evidence>
<feature type="transmembrane region" description="Helical" evidence="1">
    <location>
        <begin position="52"/>
        <end position="74"/>
    </location>
</feature>
<dbReference type="EMBL" id="JASPKZ010000829">
    <property type="protein sequence ID" value="KAJ9599168.1"/>
    <property type="molecule type" value="Genomic_DNA"/>
</dbReference>
<keyword evidence="1" id="KW-0812">Transmembrane</keyword>
<comment type="caution">
    <text evidence="2">The sequence shown here is derived from an EMBL/GenBank/DDBJ whole genome shotgun (WGS) entry which is preliminary data.</text>
</comment>
<accession>A0AAD8AK60</accession>
<evidence type="ECO:0000256" key="1">
    <source>
        <dbReference type="SAM" id="Phobius"/>
    </source>
</evidence>
<organism evidence="2 3">
    <name type="scientific">Diploptera punctata</name>
    <name type="common">Pacific beetle cockroach</name>
    <dbReference type="NCBI Taxonomy" id="6984"/>
    <lineage>
        <taxon>Eukaryota</taxon>
        <taxon>Metazoa</taxon>
        <taxon>Ecdysozoa</taxon>
        <taxon>Arthropoda</taxon>
        <taxon>Hexapoda</taxon>
        <taxon>Insecta</taxon>
        <taxon>Pterygota</taxon>
        <taxon>Neoptera</taxon>
        <taxon>Polyneoptera</taxon>
        <taxon>Dictyoptera</taxon>
        <taxon>Blattodea</taxon>
        <taxon>Blaberoidea</taxon>
        <taxon>Blaberidae</taxon>
        <taxon>Diplopterinae</taxon>
        <taxon>Diploptera</taxon>
    </lineage>
</organism>
<gene>
    <name evidence="2" type="ORF">L9F63_010345</name>
</gene>
<dbReference type="AlphaFoldDB" id="A0AAD8AK60"/>
<keyword evidence="3" id="KW-1185">Reference proteome</keyword>
<keyword evidence="1" id="KW-0472">Membrane</keyword>
<keyword evidence="1" id="KW-1133">Transmembrane helix</keyword>
<dbReference type="Proteomes" id="UP001233999">
    <property type="component" value="Unassembled WGS sequence"/>
</dbReference>
<protein>
    <submittedName>
        <fullName evidence="2">Uncharacterized protein</fullName>
    </submittedName>
</protein>